<dbReference type="STRING" id="1891926.Fuma_00892"/>
<sequence>MSNAKTKTLQKLIAAATERNFASAKPFVDFDGAGSAEDAIQNLLVDCAFSGDAEIKAMVRDIGAHRVEVARELVPVHGSSEHDIVGWLPISELQT</sequence>
<dbReference type="AlphaFoldDB" id="A0A1P8WB61"/>
<dbReference type="Proteomes" id="UP000187735">
    <property type="component" value="Chromosome"/>
</dbReference>
<dbReference type="RefSeq" id="WP_077023084.1">
    <property type="nucleotide sequence ID" value="NZ_CP017641.1"/>
</dbReference>
<evidence type="ECO:0000313" key="2">
    <source>
        <dbReference type="Proteomes" id="UP000187735"/>
    </source>
</evidence>
<protein>
    <submittedName>
        <fullName evidence="1">Uncharacterized protein</fullName>
    </submittedName>
</protein>
<reference evidence="1 2" key="1">
    <citation type="journal article" date="2016" name="Front. Microbiol.">
        <title>Fuerstia marisgermanicae gen. nov., sp. nov., an Unusual Member of the Phylum Planctomycetes from the German Wadden Sea.</title>
        <authorList>
            <person name="Kohn T."/>
            <person name="Heuer A."/>
            <person name="Jogler M."/>
            <person name="Vollmers J."/>
            <person name="Boedeker C."/>
            <person name="Bunk B."/>
            <person name="Rast P."/>
            <person name="Borchert D."/>
            <person name="Glockner I."/>
            <person name="Freese H.M."/>
            <person name="Klenk H.P."/>
            <person name="Overmann J."/>
            <person name="Kaster A.K."/>
            <person name="Rohde M."/>
            <person name="Wiegand S."/>
            <person name="Jogler C."/>
        </authorList>
    </citation>
    <scope>NUCLEOTIDE SEQUENCE [LARGE SCALE GENOMIC DNA]</scope>
    <source>
        <strain evidence="1 2">NH11</strain>
    </source>
</reference>
<organism evidence="1 2">
    <name type="scientific">Fuerstiella marisgermanici</name>
    <dbReference type="NCBI Taxonomy" id="1891926"/>
    <lineage>
        <taxon>Bacteria</taxon>
        <taxon>Pseudomonadati</taxon>
        <taxon>Planctomycetota</taxon>
        <taxon>Planctomycetia</taxon>
        <taxon>Planctomycetales</taxon>
        <taxon>Planctomycetaceae</taxon>
        <taxon>Fuerstiella</taxon>
    </lineage>
</organism>
<proteinExistence type="predicted"/>
<evidence type="ECO:0000313" key="1">
    <source>
        <dbReference type="EMBL" id="APZ91304.1"/>
    </source>
</evidence>
<dbReference type="KEGG" id="fmr:Fuma_00892"/>
<keyword evidence="2" id="KW-1185">Reference proteome</keyword>
<name>A0A1P8WB61_9PLAN</name>
<accession>A0A1P8WB61</accession>
<dbReference type="EMBL" id="CP017641">
    <property type="protein sequence ID" value="APZ91304.1"/>
    <property type="molecule type" value="Genomic_DNA"/>
</dbReference>
<gene>
    <name evidence="1" type="ORF">Fuma_00892</name>
</gene>